<accession>A0A944CMC5</accession>
<comment type="caution">
    <text evidence="2">The sequence shown here is derived from an EMBL/GenBank/DDBJ whole genome shotgun (WGS) entry which is preliminary data.</text>
</comment>
<feature type="compositionally biased region" description="Low complexity" evidence="1">
    <location>
        <begin position="89"/>
        <end position="105"/>
    </location>
</feature>
<proteinExistence type="predicted"/>
<gene>
    <name evidence="2" type="ORF">DYI25_14440</name>
</gene>
<organism evidence="2 3">
    <name type="scientific">Mesobacillus boroniphilus</name>
    <dbReference type="NCBI Taxonomy" id="308892"/>
    <lineage>
        <taxon>Bacteria</taxon>
        <taxon>Bacillati</taxon>
        <taxon>Bacillota</taxon>
        <taxon>Bacilli</taxon>
        <taxon>Bacillales</taxon>
        <taxon>Bacillaceae</taxon>
        <taxon>Mesobacillus</taxon>
    </lineage>
</organism>
<evidence type="ECO:0000256" key="1">
    <source>
        <dbReference type="SAM" id="MobiDB-lite"/>
    </source>
</evidence>
<name>A0A944CMC5_9BACI</name>
<keyword evidence="3" id="KW-1185">Reference proteome</keyword>
<dbReference type="RefSeq" id="WP_213370099.1">
    <property type="nucleotide sequence ID" value="NZ_QTKX01000002.1"/>
</dbReference>
<evidence type="ECO:0000313" key="3">
    <source>
        <dbReference type="Proteomes" id="UP000761411"/>
    </source>
</evidence>
<dbReference type="AlphaFoldDB" id="A0A944CMC5"/>
<sequence length="260" mass="28726">MKKWKIILAAFSLLLIAGAGYVYYLLEVKTYEVKDEKVEEVVSEDYDIALPEEESSDGAAPAQETADETGEEKDTTAASEESDGQNRDSSNTTTETTSTGSNNKESTTKVDKSSLTVSTDKKAAKTASSEKTDTKQKPKAPAKPAAKEIAAKYEPSFVQLEAQANSKIDALVSHAYSEYKTKQQDGENVDYFYFYSKYSTAGKILERKTDSTFNYVYNALVNELINNGYDSTEAQKFKTAYEAAKKERRSAILNKAKANM</sequence>
<dbReference type="EMBL" id="QTKX01000002">
    <property type="protein sequence ID" value="MBS8265624.1"/>
    <property type="molecule type" value="Genomic_DNA"/>
</dbReference>
<reference evidence="2 3" key="1">
    <citation type="journal article" date="2021" name="Microorganisms">
        <title>Bacterial Dimethylsulfoniopropionate Biosynthesis in the East China Sea.</title>
        <authorList>
            <person name="Liu J."/>
            <person name="Zhang Y."/>
            <person name="Liu J."/>
            <person name="Zhong H."/>
            <person name="Williams B.T."/>
            <person name="Zheng Y."/>
            <person name="Curson A.R.J."/>
            <person name="Sun C."/>
            <person name="Sun H."/>
            <person name="Song D."/>
            <person name="Wagner Mackenzie B."/>
            <person name="Bermejo Martinez A."/>
            <person name="Todd J.D."/>
            <person name="Zhang X.H."/>
        </authorList>
    </citation>
    <scope>NUCLEOTIDE SEQUENCE [LARGE SCALE GENOMIC DNA]</scope>
    <source>
        <strain evidence="2 3">ESS08</strain>
    </source>
</reference>
<evidence type="ECO:0000313" key="2">
    <source>
        <dbReference type="EMBL" id="MBS8265624.1"/>
    </source>
</evidence>
<feature type="compositionally biased region" description="Basic and acidic residues" evidence="1">
    <location>
        <begin position="119"/>
        <end position="136"/>
    </location>
</feature>
<dbReference type="Proteomes" id="UP000761411">
    <property type="component" value="Unassembled WGS sequence"/>
</dbReference>
<protein>
    <submittedName>
        <fullName evidence="2">Uncharacterized protein</fullName>
    </submittedName>
</protein>
<feature type="region of interest" description="Disordered" evidence="1">
    <location>
        <begin position="49"/>
        <end position="147"/>
    </location>
</feature>